<dbReference type="EMBL" id="JANBUJ010002812">
    <property type="protein sequence ID" value="KAJ2763116.1"/>
    <property type="molecule type" value="Genomic_DNA"/>
</dbReference>
<organism evidence="1 2">
    <name type="scientific">Coemansia nantahalensis</name>
    <dbReference type="NCBI Taxonomy" id="2789366"/>
    <lineage>
        <taxon>Eukaryota</taxon>
        <taxon>Fungi</taxon>
        <taxon>Fungi incertae sedis</taxon>
        <taxon>Zoopagomycota</taxon>
        <taxon>Kickxellomycotina</taxon>
        <taxon>Kickxellomycetes</taxon>
        <taxon>Kickxellales</taxon>
        <taxon>Kickxellaceae</taxon>
        <taxon>Coemansia</taxon>
    </lineage>
</organism>
<keyword evidence="2" id="KW-1185">Reference proteome</keyword>
<name>A0ACC1JM44_9FUNG</name>
<accession>A0ACC1JM44</accession>
<gene>
    <name evidence="1" type="ORF">IWQ57_005637</name>
</gene>
<evidence type="ECO:0000313" key="1">
    <source>
        <dbReference type="EMBL" id="KAJ2763116.1"/>
    </source>
</evidence>
<comment type="caution">
    <text evidence="1">The sequence shown here is derived from an EMBL/GenBank/DDBJ whole genome shotgun (WGS) entry which is preliminary data.</text>
</comment>
<feature type="non-terminal residue" evidence="1">
    <location>
        <position position="98"/>
    </location>
</feature>
<dbReference type="Proteomes" id="UP001140234">
    <property type="component" value="Unassembled WGS sequence"/>
</dbReference>
<sequence>NRRGRWRQTATAAAAAGVRCSRPSAGPAALEACARPTCLPPAARRSVRACPAQSRRGMSRQGQSLAATWPTHLRRCWHSVSGPPPTAPTLTTATTTSG</sequence>
<protein>
    <submittedName>
        <fullName evidence="1">Uncharacterized protein</fullName>
    </submittedName>
</protein>
<reference evidence="1" key="1">
    <citation type="submission" date="2022-07" db="EMBL/GenBank/DDBJ databases">
        <title>Phylogenomic reconstructions and comparative analyses of Kickxellomycotina fungi.</title>
        <authorList>
            <person name="Reynolds N.K."/>
            <person name="Stajich J.E."/>
            <person name="Barry K."/>
            <person name="Grigoriev I.V."/>
            <person name="Crous P."/>
            <person name="Smith M.E."/>
        </authorList>
    </citation>
    <scope>NUCLEOTIDE SEQUENCE</scope>
    <source>
        <strain evidence="1">CBS 109366</strain>
    </source>
</reference>
<evidence type="ECO:0000313" key="2">
    <source>
        <dbReference type="Proteomes" id="UP001140234"/>
    </source>
</evidence>
<proteinExistence type="predicted"/>
<feature type="non-terminal residue" evidence="1">
    <location>
        <position position="1"/>
    </location>
</feature>